<gene>
    <name evidence="2" type="ORF">MF646_20080</name>
</gene>
<reference evidence="2" key="1">
    <citation type="submission" date="2022-02" db="EMBL/GenBank/DDBJ databases">
        <title>Halalkalibacter sp. nov. isolated from Lonar Lake, India.</title>
        <authorList>
            <person name="Joshi A."/>
            <person name="Thite S."/>
            <person name="Lodha T."/>
        </authorList>
    </citation>
    <scope>NUCLEOTIDE SEQUENCE</scope>
    <source>
        <strain evidence="2">MEB205</strain>
    </source>
</reference>
<accession>A0A9X2I7D7</accession>
<keyword evidence="3" id="KW-1185">Reference proteome</keyword>
<evidence type="ECO:0000313" key="3">
    <source>
        <dbReference type="Proteomes" id="UP001139150"/>
    </source>
</evidence>
<dbReference type="RefSeq" id="WP_250098283.1">
    <property type="nucleotide sequence ID" value="NZ_JAKRYL010000029.1"/>
</dbReference>
<name>A0A9X2I7D7_9BACI</name>
<protein>
    <submittedName>
        <fullName evidence="2">Uncharacterized protein</fullName>
    </submittedName>
</protein>
<keyword evidence="1" id="KW-0472">Membrane</keyword>
<proteinExistence type="predicted"/>
<comment type="caution">
    <text evidence="2">The sequence shown here is derived from an EMBL/GenBank/DDBJ whole genome shotgun (WGS) entry which is preliminary data.</text>
</comment>
<keyword evidence="1" id="KW-0812">Transmembrane</keyword>
<dbReference type="AlphaFoldDB" id="A0A9X2I7D7"/>
<keyword evidence="1" id="KW-1133">Transmembrane helix</keyword>
<evidence type="ECO:0000313" key="2">
    <source>
        <dbReference type="EMBL" id="MCL7749422.1"/>
    </source>
</evidence>
<feature type="transmembrane region" description="Helical" evidence="1">
    <location>
        <begin position="33"/>
        <end position="54"/>
    </location>
</feature>
<dbReference type="EMBL" id="JAKRYL010000029">
    <property type="protein sequence ID" value="MCL7749422.1"/>
    <property type="molecule type" value="Genomic_DNA"/>
</dbReference>
<feature type="transmembrane region" description="Helical" evidence="1">
    <location>
        <begin position="7"/>
        <end position="27"/>
    </location>
</feature>
<sequence>MSDLLKILVFSLFLSFLWVIPRFDLIFQWISEHVWQSSIIGLSIVFILVIVNWIKSKRATKVQNEQLQVEKSQG</sequence>
<organism evidence="2 3">
    <name type="scientific">Halalkalibacter alkaliphilus</name>
    <dbReference type="NCBI Taxonomy" id="2917993"/>
    <lineage>
        <taxon>Bacteria</taxon>
        <taxon>Bacillati</taxon>
        <taxon>Bacillota</taxon>
        <taxon>Bacilli</taxon>
        <taxon>Bacillales</taxon>
        <taxon>Bacillaceae</taxon>
        <taxon>Halalkalibacter</taxon>
    </lineage>
</organism>
<evidence type="ECO:0000256" key="1">
    <source>
        <dbReference type="SAM" id="Phobius"/>
    </source>
</evidence>
<dbReference type="Proteomes" id="UP001139150">
    <property type="component" value="Unassembled WGS sequence"/>
</dbReference>